<dbReference type="PANTHER" id="PTHR31344:SF0">
    <property type="entry name" value="NUCLEAR PORE COMPLEX PROTEIN NUP205"/>
    <property type="match status" value="1"/>
</dbReference>
<organism evidence="6 7">
    <name type="scientific">Kingdonia uniflora</name>
    <dbReference type="NCBI Taxonomy" id="39325"/>
    <lineage>
        <taxon>Eukaryota</taxon>
        <taxon>Viridiplantae</taxon>
        <taxon>Streptophyta</taxon>
        <taxon>Embryophyta</taxon>
        <taxon>Tracheophyta</taxon>
        <taxon>Spermatophyta</taxon>
        <taxon>Magnoliopsida</taxon>
        <taxon>Ranunculales</taxon>
        <taxon>Circaeasteraceae</taxon>
        <taxon>Kingdonia</taxon>
    </lineage>
</organism>
<evidence type="ECO:0000313" key="6">
    <source>
        <dbReference type="EMBL" id="KAF6151180.1"/>
    </source>
</evidence>
<feature type="transmembrane region" description="Helical" evidence="5">
    <location>
        <begin position="1195"/>
        <end position="1212"/>
    </location>
</feature>
<keyword evidence="4" id="KW-0539">Nucleus</keyword>
<comment type="subcellular location">
    <subcellularLocation>
        <location evidence="1">Nucleus</location>
    </subcellularLocation>
</comment>
<dbReference type="GO" id="GO:0005643">
    <property type="term" value="C:nuclear pore"/>
    <property type="evidence" value="ECO:0007669"/>
    <property type="project" value="InterPro"/>
</dbReference>
<keyword evidence="3" id="KW-0813">Transport</keyword>
<protein>
    <recommendedName>
        <fullName evidence="8">Nuclear pore complex protein</fullName>
    </recommendedName>
</protein>
<dbReference type="EMBL" id="JACGCM010001710">
    <property type="protein sequence ID" value="KAF6151180.1"/>
    <property type="molecule type" value="Genomic_DNA"/>
</dbReference>
<gene>
    <name evidence="6" type="ORF">GIB67_037388</name>
</gene>
<keyword evidence="7" id="KW-1185">Reference proteome</keyword>
<evidence type="ECO:0000313" key="7">
    <source>
        <dbReference type="Proteomes" id="UP000541444"/>
    </source>
</evidence>
<evidence type="ECO:0000256" key="4">
    <source>
        <dbReference type="ARBA" id="ARBA00023242"/>
    </source>
</evidence>
<keyword evidence="5" id="KW-1133">Transmembrane helix</keyword>
<dbReference type="AlphaFoldDB" id="A0A7J7M8R8"/>
<dbReference type="InterPro" id="IPR021827">
    <property type="entry name" value="Nup186/Nup192/Nup205"/>
</dbReference>
<reference evidence="6 7" key="1">
    <citation type="journal article" date="2020" name="IScience">
        <title>Genome Sequencing of the Endangered Kingdonia uniflora (Circaeasteraceae, Ranunculales) Reveals Potential Mechanisms of Evolutionary Specialization.</title>
        <authorList>
            <person name="Sun Y."/>
            <person name="Deng T."/>
            <person name="Zhang A."/>
            <person name="Moore M.J."/>
            <person name="Landis J.B."/>
            <person name="Lin N."/>
            <person name="Zhang H."/>
            <person name="Zhang X."/>
            <person name="Huang J."/>
            <person name="Zhang X."/>
            <person name="Sun H."/>
            <person name="Wang H."/>
        </authorList>
    </citation>
    <scope>NUCLEOTIDE SEQUENCE [LARGE SCALE GENOMIC DNA]</scope>
    <source>
        <strain evidence="6">TB1705</strain>
        <tissue evidence="6">Leaf</tissue>
    </source>
</reference>
<evidence type="ECO:0000256" key="3">
    <source>
        <dbReference type="ARBA" id="ARBA00022448"/>
    </source>
</evidence>
<evidence type="ECO:0000256" key="1">
    <source>
        <dbReference type="ARBA" id="ARBA00004123"/>
    </source>
</evidence>
<dbReference type="Pfam" id="PF11894">
    <property type="entry name" value="Nup192"/>
    <property type="match status" value="1"/>
</dbReference>
<dbReference type="Proteomes" id="UP000541444">
    <property type="component" value="Unassembled WGS sequence"/>
</dbReference>
<evidence type="ECO:0000256" key="2">
    <source>
        <dbReference type="ARBA" id="ARBA00005892"/>
    </source>
</evidence>
<proteinExistence type="inferred from homology"/>
<accession>A0A7J7M8R8</accession>
<evidence type="ECO:0008006" key="8">
    <source>
        <dbReference type="Google" id="ProtNLM"/>
    </source>
</evidence>
<comment type="similarity">
    <text evidence="2">Belongs to the NUP186/NUP192/NUP205 family.</text>
</comment>
<dbReference type="PANTHER" id="PTHR31344">
    <property type="entry name" value="NUCLEAR PORE COMPLEX PROTEIN NUP205"/>
    <property type="match status" value="1"/>
</dbReference>
<dbReference type="OrthoDB" id="2019644at2759"/>
<name>A0A7J7M8R8_9MAGN</name>
<keyword evidence="5" id="KW-0472">Membrane</keyword>
<sequence>MVSPKQLLATIESALLGPSPPTPTQRIELTHAIRNSLPALQSLLSYPPPRASDRAQVQSKEVRLPDSAPIPLDDQDVQIALKLSDDLHLNEVECVRLIFSANQEWGLLGREPLEILRLAAGIWYTERRDLITALYALLRAVVLDQGIEVDLVAGVHKYLEDLINNGLRQRLIALIKELNREESAGLGGPHAENYVLDSRGSLVERRAVVCRERLILGHCLVLSVLVVRTSSKDVKDAFIVLKDCSAEVNVSGDTLKLQIAFCLLFSLMIALISDALSTDVDKASILSRDASFRRDFQELVIVTGSDPNIEGFINGVRLAWTVHLMLTQDNSTTREKMSVSSSNEMGNIYSCLEVICSNNVFQFLLDKILRTAAFQNDDEDMIYIYKAYLHKLMTCFLSQPIARDKVKEMKERAMSTLCPYLMSGSYDNKLDTRMNAQQTIVFSSEPFVSLLEFVSEIYQKEPELLSGNDVLWTFVSFAGEDHTNSQTLVAFLKMLSTLASTEEGASKVFELLKGKTFRSIGWSTLFDCLSVYDQKFKQSLQSTGAMLPEFEEGDAKALVAYLDVLQKVVENGDPIERKNWFPDIESLFKLLSYENVPPYLKGALRNTIITFIQVSPALKDTIWSYLEQYDLPVVVGPPVGSSMHQISTQVYDMRFELNEVEARRERYPSTISFLNLLNGLIAEERDMSDRGHRFVGIFRFVYDHVFGPFPQRAYADPCEKWHLIVACLQHFRMILSIYDIKEEDIASVVDQSQLPTVAQSAPLEMQLPVLELLKDFMSGKTVFRNIMGILLPGVNVIIADRTSQIYGQLLERAVHLSLEIIIHVLEKDLFLADYWRPLYQTLDTILAQDQNLIVALLEYVRYDFQPQIQQCSIKIMSILSSRMVGLVPLLLKSNASNSLVEDYAACLELRSEECQMIENSRDDTGVLIIQLLIDNINRPAPNVTHLLLKFDMDMPVERTVLQPKFHYSCLKVILDILENLSKPDVNALLHEFGFQLLYELCLDPLTCDPIMDLLSTKKYQFFLKHLHTIGVAPLPKRNNNQIVRISSLHQRAWLLKLLALELHTGDMTSPTHREMCQNTLSQIFVCDMGESELDLRTSNPLFLRNDADYAEVRSITKTKVIKRVLELLDVFLFRSPDTSVRYSQFVSNTKYNLQVENILGNPSTSEKGGVYYYSERGDRLIDLASFRDRLWQVNILHYISTIIFAVGGNSRFRRVM</sequence>
<evidence type="ECO:0000256" key="5">
    <source>
        <dbReference type="SAM" id="Phobius"/>
    </source>
</evidence>
<comment type="caution">
    <text evidence="6">The sequence shown here is derived from an EMBL/GenBank/DDBJ whole genome shotgun (WGS) entry which is preliminary data.</text>
</comment>
<keyword evidence="5" id="KW-0812">Transmembrane</keyword>